<keyword evidence="1" id="KW-0812">Transmembrane</keyword>
<feature type="transmembrane region" description="Helical" evidence="1">
    <location>
        <begin position="43"/>
        <end position="61"/>
    </location>
</feature>
<dbReference type="EMBL" id="QGML01001422">
    <property type="protein sequence ID" value="TVY89083.1"/>
    <property type="molecule type" value="Genomic_DNA"/>
</dbReference>
<proteinExistence type="predicted"/>
<keyword evidence="1" id="KW-1133">Transmembrane helix</keyword>
<reference evidence="2 3" key="1">
    <citation type="submission" date="2018-05" db="EMBL/GenBank/DDBJ databases">
        <title>Genome sequencing and assembly of the regulated plant pathogen Lachnellula willkommii and related sister species for the development of diagnostic species identification markers.</title>
        <authorList>
            <person name="Giroux E."/>
            <person name="Bilodeau G."/>
        </authorList>
    </citation>
    <scope>NUCLEOTIDE SEQUENCE [LARGE SCALE GENOMIC DNA]</scope>
    <source>
        <strain evidence="2 3">CBS 172.35</strain>
    </source>
</reference>
<evidence type="ECO:0000313" key="3">
    <source>
        <dbReference type="Proteomes" id="UP000315522"/>
    </source>
</evidence>
<comment type="caution">
    <text evidence="2">The sequence shown here is derived from an EMBL/GenBank/DDBJ whole genome shotgun (WGS) entry which is preliminary data.</text>
</comment>
<sequence length="62" mass="6398">MSLKYGFGGATTALTVVGAYMLFTGDGEAFNVGQFLEDVSPYAWADMGIGLCIGLSVVGAAW</sequence>
<dbReference type="Proteomes" id="UP000315522">
    <property type="component" value="Unassembled WGS sequence"/>
</dbReference>
<keyword evidence="3" id="KW-1185">Reference proteome</keyword>
<organism evidence="2 3">
    <name type="scientific">Lachnellula willkommii</name>
    <dbReference type="NCBI Taxonomy" id="215461"/>
    <lineage>
        <taxon>Eukaryota</taxon>
        <taxon>Fungi</taxon>
        <taxon>Dikarya</taxon>
        <taxon>Ascomycota</taxon>
        <taxon>Pezizomycotina</taxon>
        <taxon>Leotiomycetes</taxon>
        <taxon>Helotiales</taxon>
        <taxon>Lachnaceae</taxon>
        <taxon>Lachnellula</taxon>
    </lineage>
</organism>
<keyword evidence="1" id="KW-0472">Membrane</keyword>
<dbReference type="AlphaFoldDB" id="A0A559M7Z1"/>
<protein>
    <submittedName>
        <fullName evidence="2">V-type proton ATPase subunit c</fullName>
    </submittedName>
</protein>
<feature type="transmembrane region" description="Helical" evidence="1">
    <location>
        <begin position="5"/>
        <end position="23"/>
    </location>
</feature>
<accession>A0A559M7Z1</accession>
<gene>
    <name evidence="2" type="primary">VMA16</name>
    <name evidence="2" type="ORF">LAWI1_G005227</name>
</gene>
<evidence type="ECO:0000256" key="1">
    <source>
        <dbReference type="SAM" id="Phobius"/>
    </source>
</evidence>
<evidence type="ECO:0000313" key="2">
    <source>
        <dbReference type="EMBL" id="TVY89083.1"/>
    </source>
</evidence>
<name>A0A559M7Z1_9HELO</name>